<sequence>MNKSKRKSRVDLPCGVTGGVRSRRSVQRRMTCPSFPDISKALQNPVPSPQNRAASLDELILRCLNCFDSDGKLARGSQLVNMTLMMHSWVVPSQIFAQKLLAQYPSQQLVFPARQMQPFNF</sequence>
<dbReference type="EMBL" id="JAGEUA010000006">
    <property type="protein sequence ID" value="KAL0972710.1"/>
    <property type="molecule type" value="Genomic_DNA"/>
</dbReference>
<name>A0ABD0WHJ7_UMBPY</name>
<protein>
    <submittedName>
        <fullName evidence="1">Uncharacterized protein</fullName>
    </submittedName>
</protein>
<dbReference type="Gene3D" id="1.20.870.10">
    <property type="entry name" value="Son of sevenless (SoS) protein Chain: S domain 1"/>
    <property type="match status" value="1"/>
</dbReference>
<evidence type="ECO:0000313" key="2">
    <source>
        <dbReference type="Proteomes" id="UP001557470"/>
    </source>
</evidence>
<dbReference type="Proteomes" id="UP001557470">
    <property type="component" value="Unassembled WGS sequence"/>
</dbReference>
<reference evidence="1 2" key="1">
    <citation type="submission" date="2024-06" db="EMBL/GenBank/DDBJ databases">
        <authorList>
            <person name="Pan Q."/>
            <person name="Wen M."/>
            <person name="Jouanno E."/>
            <person name="Zahm M."/>
            <person name="Klopp C."/>
            <person name="Cabau C."/>
            <person name="Louis A."/>
            <person name="Berthelot C."/>
            <person name="Parey E."/>
            <person name="Roest Crollius H."/>
            <person name="Montfort J."/>
            <person name="Robinson-Rechavi M."/>
            <person name="Bouchez O."/>
            <person name="Lampietro C."/>
            <person name="Lopez Roques C."/>
            <person name="Donnadieu C."/>
            <person name="Postlethwait J."/>
            <person name="Bobe J."/>
            <person name="Verreycken H."/>
            <person name="Guiguen Y."/>
        </authorList>
    </citation>
    <scope>NUCLEOTIDE SEQUENCE [LARGE SCALE GENOMIC DNA]</scope>
    <source>
        <strain evidence="1">Up_M1</strain>
        <tissue evidence="1">Testis</tissue>
    </source>
</reference>
<gene>
    <name evidence="1" type="ORF">UPYG_G00193780</name>
</gene>
<dbReference type="AlphaFoldDB" id="A0ABD0WHJ7"/>
<keyword evidence="2" id="KW-1185">Reference proteome</keyword>
<evidence type="ECO:0000313" key="1">
    <source>
        <dbReference type="EMBL" id="KAL0972710.1"/>
    </source>
</evidence>
<accession>A0ABD0WHJ7</accession>
<comment type="caution">
    <text evidence="1">The sequence shown here is derived from an EMBL/GenBank/DDBJ whole genome shotgun (WGS) entry which is preliminary data.</text>
</comment>
<organism evidence="1 2">
    <name type="scientific">Umbra pygmaea</name>
    <name type="common">Eastern mudminnow</name>
    <dbReference type="NCBI Taxonomy" id="75934"/>
    <lineage>
        <taxon>Eukaryota</taxon>
        <taxon>Metazoa</taxon>
        <taxon>Chordata</taxon>
        <taxon>Craniata</taxon>
        <taxon>Vertebrata</taxon>
        <taxon>Euteleostomi</taxon>
        <taxon>Actinopterygii</taxon>
        <taxon>Neopterygii</taxon>
        <taxon>Teleostei</taxon>
        <taxon>Protacanthopterygii</taxon>
        <taxon>Esociformes</taxon>
        <taxon>Umbridae</taxon>
        <taxon>Umbra</taxon>
    </lineage>
</organism>
<proteinExistence type="predicted"/>